<feature type="transmembrane region" description="Helical" evidence="1">
    <location>
        <begin position="133"/>
        <end position="155"/>
    </location>
</feature>
<feature type="transmembrane region" description="Helical" evidence="1">
    <location>
        <begin position="23"/>
        <end position="43"/>
    </location>
</feature>
<gene>
    <name evidence="2" type="ORF">PACILC2_17220</name>
</gene>
<feature type="transmembrane region" description="Helical" evidence="1">
    <location>
        <begin position="167"/>
        <end position="188"/>
    </location>
</feature>
<accession>A0ABQ4N4T7</accession>
<feature type="transmembrane region" description="Helical" evidence="1">
    <location>
        <begin position="84"/>
        <end position="105"/>
    </location>
</feature>
<dbReference type="RefSeq" id="WP_213528423.1">
    <property type="nucleotide sequence ID" value="NZ_BOVJ01000056.1"/>
</dbReference>
<organism evidence="2 3">
    <name type="scientific">Paenibacillus cisolokensis</name>
    <dbReference type="NCBI Taxonomy" id="1658519"/>
    <lineage>
        <taxon>Bacteria</taxon>
        <taxon>Bacillati</taxon>
        <taxon>Bacillota</taxon>
        <taxon>Bacilli</taxon>
        <taxon>Bacillales</taxon>
        <taxon>Paenibacillaceae</taxon>
        <taxon>Paenibacillus</taxon>
    </lineage>
</organism>
<dbReference type="Proteomes" id="UP000680304">
    <property type="component" value="Unassembled WGS sequence"/>
</dbReference>
<feature type="transmembrane region" description="Helical" evidence="1">
    <location>
        <begin position="200"/>
        <end position="222"/>
    </location>
</feature>
<feature type="transmembrane region" description="Helical" evidence="1">
    <location>
        <begin position="301"/>
        <end position="320"/>
    </location>
</feature>
<name>A0ABQ4N4T7_9BACL</name>
<protein>
    <submittedName>
        <fullName evidence="2">Exporter of polyketide antibiotics</fullName>
    </submittedName>
</protein>
<evidence type="ECO:0000256" key="1">
    <source>
        <dbReference type="SAM" id="Phobius"/>
    </source>
</evidence>
<proteinExistence type="predicted"/>
<keyword evidence="1" id="KW-0472">Membrane</keyword>
<comment type="caution">
    <text evidence="2">The sequence shown here is derived from an EMBL/GenBank/DDBJ whole genome shotgun (WGS) entry which is preliminary data.</text>
</comment>
<dbReference type="EMBL" id="BOVJ01000056">
    <property type="protein sequence ID" value="GIQ63154.1"/>
    <property type="molecule type" value="Genomic_DNA"/>
</dbReference>
<sequence>MKRQQTLAGTGTLLLFMLRRDRITVPVWMLSIILLVLATLASFESLYPTEEARQDMAATMLNPAAIALTGPGFYLEDYTIGAMISHQMIGMTGIATGLMSIILVIRHTRKEEETGRVELVRASVTGRHAHTTAALLLVLGVNVVLALLLALGMGGMGIDSVTWEGSFLFAASLASVGIVFASIAIVLAQLTEHARGATGLGVGILVAAYGLRAAGDIGNGSLSWLSPIGWAQQTSAYVDNMWSPLLLSAGLSVLLVAIAYPLSSRRDVGAGMVRPRRGRSEASKALTSPIGLAFRLQRTNLLVWSFAMLLIGMSYGSFIGEAENMMDAMDDALNNMLPETGNALFADSIAGMFMTVTAIIASIPALQTVLRLRTEEKEGRIDMLLSGAVSRTRLLGSYFILAFIYCVALMFMAGLGMGIAGSQSMNDSGYLPDLIIAGLNFVPALWVGIGLAAALIGWFPRAAASSWLITIYSFIAVYLGGILQLPEWMMRLSPFHFVPRLPADAFEWPPLLGLTAVALLLAIAGWSGFRQRDLNG</sequence>
<feature type="transmembrane region" description="Helical" evidence="1">
    <location>
        <begin position="349"/>
        <end position="372"/>
    </location>
</feature>
<evidence type="ECO:0000313" key="2">
    <source>
        <dbReference type="EMBL" id="GIQ63154.1"/>
    </source>
</evidence>
<evidence type="ECO:0000313" key="3">
    <source>
        <dbReference type="Proteomes" id="UP000680304"/>
    </source>
</evidence>
<feature type="transmembrane region" description="Helical" evidence="1">
    <location>
        <begin position="242"/>
        <end position="262"/>
    </location>
</feature>
<keyword evidence="1" id="KW-1133">Transmembrane helix</keyword>
<feature type="transmembrane region" description="Helical" evidence="1">
    <location>
        <begin position="435"/>
        <end position="459"/>
    </location>
</feature>
<reference evidence="2 3" key="1">
    <citation type="submission" date="2021-04" db="EMBL/GenBank/DDBJ databases">
        <title>Draft genome sequence of Paenibacillus cisolokensis, LC2-13A.</title>
        <authorList>
            <person name="Uke A."/>
            <person name="Chhe C."/>
            <person name="Baramee S."/>
            <person name="Kosugi A."/>
        </authorList>
    </citation>
    <scope>NUCLEOTIDE SEQUENCE [LARGE SCALE GENOMIC DNA]</scope>
    <source>
        <strain evidence="2 3">LC2-13A</strain>
    </source>
</reference>
<feature type="transmembrane region" description="Helical" evidence="1">
    <location>
        <begin position="393"/>
        <end position="415"/>
    </location>
</feature>
<feature type="transmembrane region" description="Helical" evidence="1">
    <location>
        <begin position="505"/>
        <end position="529"/>
    </location>
</feature>
<keyword evidence="1" id="KW-0812">Transmembrane</keyword>
<keyword evidence="3" id="KW-1185">Reference proteome</keyword>
<feature type="transmembrane region" description="Helical" evidence="1">
    <location>
        <begin position="466"/>
        <end position="485"/>
    </location>
</feature>